<dbReference type="GO" id="GO:0006355">
    <property type="term" value="P:regulation of DNA-templated transcription"/>
    <property type="evidence" value="ECO:0007669"/>
    <property type="project" value="InterPro"/>
</dbReference>
<organism evidence="1 2">
    <name type="scientific">Candidatus Borkfalkia ceftriaxoniphila</name>
    <dbReference type="NCBI Taxonomy" id="2508949"/>
    <lineage>
        <taxon>Bacteria</taxon>
        <taxon>Bacillati</taxon>
        <taxon>Bacillota</taxon>
        <taxon>Clostridia</taxon>
        <taxon>Christensenellales</taxon>
        <taxon>Christensenellaceae</taxon>
        <taxon>Candidatus Borkfalkia</taxon>
    </lineage>
</organism>
<sequence length="57" mass="6868">MEENKNAKKQIPLRISAQLYDELSRWADDEYRSINGQIEYLLHECVKTRRKKNISDE</sequence>
<dbReference type="InterPro" id="IPR013321">
    <property type="entry name" value="Arc_rbn_hlx_hlx"/>
</dbReference>
<dbReference type="GO" id="GO:0003677">
    <property type="term" value="F:DNA binding"/>
    <property type="evidence" value="ECO:0007669"/>
    <property type="project" value="UniProtKB-KW"/>
</dbReference>
<dbReference type="InterPro" id="IPR010985">
    <property type="entry name" value="Ribbon_hlx_hlx"/>
</dbReference>
<evidence type="ECO:0000313" key="1">
    <source>
        <dbReference type="EMBL" id="RXZ57941.1"/>
    </source>
</evidence>
<dbReference type="Gene3D" id="1.10.1220.10">
    <property type="entry name" value="Met repressor-like"/>
    <property type="match status" value="1"/>
</dbReference>
<proteinExistence type="predicted"/>
<dbReference type="SUPFAM" id="SSF47598">
    <property type="entry name" value="Ribbon-helix-helix"/>
    <property type="match status" value="1"/>
</dbReference>
<dbReference type="OrthoDB" id="9812601at2"/>
<dbReference type="InterPro" id="IPR021831">
    <property type="entry name" value="ParD-like"/>
</dbReference>
<name>A0A4Q2K750_9FIRM</name>
<accession>A0A4Q2K750</accession>
<dbReference type="RefSeq" id="WP_129227379.1">
    <property type="nucleotide sequence ID" value="NZ_SDOZ01000005.1"/>
</dbReference>
<dbReference type="AlphaFoldDB" id="A0A4Q2K750"/>
<reference evidence="1 2" key="1">
    <citation type="journal article" date="2019" name="Gut">
        <title>Antibiotics-induced monodominance of a novel gut bacterial order.</title>
        <authorList>
            <person name="Hildebrand F."/>
            <person name="Moitinho-Silva L."/>
            <person name="Blasche S."/>
            <person name="Jahn M.T."/>
            <person name="Gossmann T.I."/>
            <person name="Heuerta-Cepas J."/>
            <person name="Hercog R."/>
            <person name="Luetge M."/>
            <person name="Bahram M."/>
            <person name="Pryszlak A."/>
            <person name="Alves R.J."/>
            <person name="Waszak S.M."/>
            <person name="Zhu A."/>
            <person name="Ye L."/>
            <person name="Costea P.I."/>
            <person name="Aalvink S."/>
            <person name="Belzer C."/>
            <person name="Forslund S.K."/>
            <person name="Sunagawa S."/>
            <person name="Hentschel U."/>
            <person name="Merten C."/>
            <person name="Patil K.R."/>
            <person name="Benes V."/>
            <person name="Bork P."/>
        </authorList>
    </citation>
    <scope>NUCLEOTIDE SEQUENCE [LARGE SCALE GENOMIC DNA]</scope>
    <source>
        <strain evidence="1 2">HDS1380</strain>
    </source>
</reference>
<dbReference type="Proteomes" id="UP000291269">
    <property type="component" value="Unassembled WGS sequence"/>
</dbReference>
<keyword evidence="1" id="KW-0238">DNA-binding</keyword>
<dbReference type="Pfam" id="PF11903">
    <property type="entry name" value="ParD_like"/>
    <property type="match status" value="1"/>
</dbReference>
<protein>
    <submittedName>
        <fullName evidence="1">Arc family DNA-binding protein</fullName>
    </submittedName>
</protein>
<evidence type="ECO:0000313" key="2">
    <source>
        <dbReference type="Proteomes" id="UP000291269"/>
    </source>
</evidence>
<comment type="caution">
    <text evidence="1">The sequence shown here is derived from an EMBL/GenBank/DDBJ whole genome shotgun (WGS) entry which is preliminary data.</text>
</comment>
<keyword evidence="2" id="KW-1185">Reference proteome</keyword>
<dbReference type="EMBL" id="SDOZ01000005">
    <property type="protein sequence ID" value="RXZ57941.1"/>
    <property type="molecule type" value="Genomic_DNA"/>
</dbReference>
<gene>
    <name evidence="1" type="ORF">ESZ91_11365</name>
</gene>